<evidence type="ECO:0000313" key="4">
    <source>
        <dbReference type="Proteomes" id="UP000001578"/>
    </source>
</evidence>
<protein>
    <submittedName>
        <fullName evidence="3">Molybdopterin biosynthesis MoeB-like protein</fullName>
    </submittedName>
</protein>
<dbReference type="eggNOG" id="COG0425">
    <property type="taxonomic scope" value="Bacteria"/>
</dbReference>
<reference evidence="3 4" key="1">
    <citation type="journal article" date="2007" name="Proc. Natl. Acad. Sci. U.S.A.">
        <title>Genome and proteome of long-chain alkane degrading Geobacillus thermodenitrificans NG80-2 isolated from a deep-subsurface oil reservoir.</title>
        <authorList>
            <person name="Feng L."/>
            <person name="Wang W."/>
            <person name="Cheng J."/>
            <person name="Ren Y."/>
            <person name="Zhao G."/>
            <person name="Gao C."/>
            <person name="Tang Y."/>
            <person name="Liu X."/>
            <person name="Han W."/>
            <person name="Peng X."/>
            <person name="Liu R."/>
            <person name="Wang L."/>
        </authorList>
    </citation>
    <scope>NUCLEOTIDE SEQUENCE [LARGE SCALE GENOMIC DNA]</scope>
    <source>
        <strain evidence="3 4">NG80-2</strain>
    </source>
</reference>
<feature type="domain" description="UPF0033" evidence="2">
    <location>
        <begin position="20"/>
        <end position="44"/>
    </location>
</feature>
<dbReference type="PROSITE" id="PS01148">
    <property type="entry name" value="UPF0033"/>
    <property type="match status" value="1"/>
</dbReference>
<evidence type="ECO:0000256" key="1">
    <source>
        <dbReference type="ARBA" id="ARBA00008984"/>
    </source>
</evidence>
<dbReference type="PANTHER" id="PTHR33279">
    <property type="entry name" value="SULFUR CARRIER PROTEIN YEDF-RELATED"/>
    <property type="match status" value="1"/>
</dbReference>
<dbReference type="KEGG" id="gtn:GTNG_1983"/>
<dbReference type="Gene3D" id="3.30.110.40">
    <property type="entry name" value="TusA-like domain"/>
    <property type="match status" value="1"/>
</dbReference>
<dbReference type="Pfam" id="PF01206">
    <property type="entry name" value="TusA"/>
    <property type="match status" value="1"/>
</dbReference>
<dbReference type="CDD" id="cd00291">
    <property type="entry name" value="SirA_YedF_YeeD"/>
    <property type="match status" value="1"/>
</dbReference>
<dbReference type="InterPro" id="IPR036868">
    <property type="entry name" value="TusA-like_sf"/>
</dbReference>
<comment type="similarity">
    <text evidence="1">Belongs to the sulfur carrier protein TusA family.</text>
</comment>
<gene>
    <name evidence="3" type="ordered locus">GTNG_1983</name>
</gene>
<dbReference type="PANTHER" id="PTHR33279:SF6">
    <property type="entry name" value="SULFUR CARRIER PROTEIN YEDF-RELATED"/>
    <property type="match status" value="1"/>
</dbReference>
<accession>A4IPT4</accession>
<organism evidence="3 4">
    <name type="scientific">Geobacillus thermodenitrificans (strain NG80-2)</name>
    <dbReference type="NCBI Taxonomy" id="420246"/>
    <lineage>
        <taxon>Bacteria</taxon>
        <taxon>Bacillati</taxon>
        <taxon>Bacillota</taxon>
        <taxon>Bacilli</taxon>
        <taxon>Bacillales</taxon>
        <taxon>Anoxybacillaceae</taxon>
        <taxon>Geobacillus</taxon>
    </lineage>
</organism>
<dbReference type="InterPro" id="IPR001455">
    <property type="entry name" value="TusA-like"/>
</dbReference>
<name>A4IPT4_GEOTN</name>
<dbReference type="SUPFAM" id="SSF64307">
    <property type="entry name" value="SirA-like"/>
    <property type="match status" value="1"/>
</dbReference>
<dbReference type="EMBL" id="CP000557">
    <property type="protein sequence ID" value="ABO67338.1"/>
    <property type="molecule type" value="Genomic_DNA"/>
</dbReference>
<evidence type="ECO:0000259" key="2">
    <source>
        <dbReference type="PROSITE" id="PS01148"/>
    </source>
</evidence>
<dbReference type="HOGENOM" id="CLU_165255_1_1_9"/>
<sequence length="88" mass="9620">MVMNFSGSRRSSMMNVAKVLDAKGLACPMPVVRAKKAMDELQSGQVLEVHTTDKGAKNDLPAWAKASGHTVIDMKEENGVLMFWIQKG</sequence>
<proteinExistence type="inferred from homology"/>
<dbReference type="Proteomes" id="UP000001578">
    <property type="component" value="Chromosome"/>
</dbReference>
<dbReference type="AlphaFoldDB" id="A4IPT4"/>
<evidence type="ECO:0000313" key="3">
    <source>
        <dbReference type="EMBL" id="ABO67338.1"/>
    </source>
</evidence>